<comment type="caution">
    <text evidence="14">The sequence shown here is derived from an EMBL/GenBank/DDBJ whole genome shotgun (WGS) entry which is preliminary data.</text>
</comment>
<dbReference type="EMBL" id="VCGU01000011">
    <property type="protein sequence ID" value="TRY67646.1"/>
    <property type="molecule type" value="Genomic_DNA"/>
</dbReference>
<comment type="similarity">
    <text evidence="2">Belongs to the RBR family. Ariadne subfamily.</text>
</comment>
<evidence type="ECO:0000256" key="1">
    <source>
        <dbReference type="ARBA" id="ARBA00001798"/>
    </source>
</evidence>
<dbReference type="Pfam" id="PF22191">
    <property type="entry name" value="IBR_1"/>
    <property type="match status" value="1"/>
</dbReference>
<feature type="region of interest" description="Disordered" evidence="11">
    <location>
        <begin position="1"/>
        <end position="63"/>
    </location>
</feature>
<evidence type="ECO:0000259" key="13">
    <source>
        <dbReference type="PROSITE" id="PS51873"/>
    </source>
</evidence>
<comment type="catalytic activity">
    <reaction evidence="1">
        <text>[E2 ubiquitin-conjugating enzyme]-S-ubiquitinyl-L-cysteine + [acceptor protein]-L-lysine = [E2 ubiquitin-conjugating enzyme]-L-cysteine + [acceptor protein]-N(6)-ubiquitinyl-L-lysine.</text>
        <dbReference type="EC" id="2.3.2.31"/>
    </reaction>
</comment>
<dbReference type="InterPro" id="IPR002867">
    <property type="entry name" value="IBR_dom"/>
</dbReference>
<dbReference type="SUPFAM" id="SSF57850">
    <property type="entry name" value="RING/U-box"/>
    <property type="match status" value="3"/>
</dbReference>
<dbReference type="InterPro" id="IPR048962">
    <property type="entry name" value="ARIH1-like_UBL"/>
</dbReference>
<dbReference type="GO" id="GO:0061630">
    <property type="term" value="F:ubiquitin protein ligase activity"/>
    <property type="evidence" value="ECO:0007669"/>
    <property type="project" value="UniProtKB-EC"/>
</dbReference>
<organism evidence="14 15">
    <name type="scientific">Tigriopus californicus</name>
    <name type="common">Marine copepod</name>
    <dbReference type="NCBI Taxonomy" id="6832"/>
    <lineage>
        <taxon>Eukaryota</taxon>
        <taxon>Metazoa</taxon>
        <taxon>Ecdysozoa</taxon>
        <taxon>Arthropoda</taxon>
        <taxon>Crustacea</taxon>
        <taxon>Multicrustacea</taxon>
        <taxon>Hexanauplia</taxon>
        <taxon>Copepoda</taxon>
        <taxon>Harpacticoida</taxon>
        <taxon>Harpacticidae</taxon>
        <taxon>Tigriopus</taxon>
    </lineage>
</organism>
<dbReference type="PROSITE" id="PS51873">
    <property type="entry name" value="TRIAD"/>
    <property type="match status" value="1"/>
</dbReference>
<feature type="compositionally biased region" description="Acidic residues" evidence="11">
    <location>
        <begin position="1"/>
        <end position="18"/>
    </location>
</feature>
<sequence length="540" mass="62119">MSSDDEDYLYDDDSDDSGNESTVNQDEDDDNDDFGMDIGLGEEASGSGGGGGGGLMMMVSGADKKGSDHAHPYEVLSTEQIVEHMVDCIKEVNSVIQIPTTTVRILLNHFKWDKEKLMERYFSDSQEQMFAEAKVVPPYKLGAKAMVAPDLGGRGVSLSAKSTLECEICYLTLPKSLTTALECGHPYCNSCWTEYITSKIMNEGASQSIECPGNCDILVDDVTVMKLVKDSKVKLKYQHLITNSFVDCNRLMRWCPAPDCPNAVKVQFVESRPVKCRCSHLFCFACSENWHDPVRCVLIKRWIKKCDDDSETSNWISANTKECPKCKATIEKDGGCNHMICRNQSCRADFCWVCLGPWEPHGSSWYNCNRYDEDEAKNARDSQEKSRAALQRYLFYCNRYMNHLQSLKFENNLYSMVKDKMDEMQQHNMSWIEVQFLKKAVDILCECRRTLMYTYVFAYYLKRNNQSELFEANQKDLENSTEHLSEYLERDISAENLVDIKQKVQDKFRYCDSRRRVLLDHVHEGYDRDWWVYTSDDITS</sequence>
<feature type="domain" description="RING-type" evidence="12">
    <location>
        <begin position="166"/>
        <end position="212"/>
    </location>
</feature>
<dbReference type="Pfam" id="PF19422">
    <property type="entry name" value="Ariadne"/>
    <property type="match status" value="1"/>
</dbReference>
<accession>A0A553NQD9</accession>
<dbReference type="InterPro" id="IPR013083">
    <property type="entry name" value="Znf_RING/FYVE/PHD"/>
</dbReference>
<evidence type="ECO:0000256" key="6">
    <source>
        <dbReference type="ARBA" id="ARBA00022737"/>
    </source>
</evidence>
<dbReference type="CDD" id="cd20343">
    <property type="entry name" value="BRcat_RBR_HHARI-like"/>
    <property type="match status" value="1"/>
</dbReference>
<dbReference type="STRING" id="6832.A0A553NQD9"/>
<dbReference type="Gene3D" id="3.30.40.10">
    <property type="entry name" value="Zinc/RING finger domain, C3HC4 (zinc finger)"/>
    <property type="match status" value="1"/>
</dbReference>
<dbReference type="InterPro" id="IPR001841">
    <property type="entry name" value="Znf_RING"/>
</dbReference>
<keyword evidence="7 10" id="KW-0863">Zinc-finger</keyword>
<evidence type="ECO:0000256" key="9">
    <source>
        <dbReference type="ARBA" id="ARBA00022833"/>
    </source>
</evidence>
<keyword evidence="15" id="KW-1185">Reference proteome</keyword>
<dbReference type="GO" id="GO:0008270">
    <property type="term" value="F:zinc ion binding"/>
    <property type="evidence" value="ECO:0007669"/>
    <property type="project" value="UniProtKB-KW"/>
</dbReference>
<protein>
    <recommendedName>
        <fullName evidence="3">RBR-type E3 ubiquitin transferase</fullName>
        <ecNumber evidence="3">2.3.2.31</ecNumber>
    </recommendedName>
</protein>
<keyword evidence="5" id="KW-0479">Metal-binding</keyword>
<dbReference type="FunFam" id="1.20.120.1750:FF:000002">
    <property type="entry name" value="RBR-type E3 ubiquitin transferase"/>
    <property type="match status" value="1"/>
</dbReference>
<dbReference type="InterPro" id="IPR031127">
    <property type="entry name" value="E3_UB_ligase_RBR"/>
</dbReference>
<keyword evidence="4" id="KW-0808">Transferase</keyword>
<reference evidence="14 15" key="1">
    <citation type="journal article" date="2018" name="Nat. Ecol. Evol.">
        <title>Genomic signatures of mitonuclear coevolution across populations of Tigriopus californicus.</title>
        <authorList>
            <person name="Barreto F.S."/>
            <person name="Watson E.T."/>
            <person name="Lima T.G."/>
            <person name="Willett C.S."/>
            <person name="Edmands S."/>
            <person name="Li W."/>
            <person name="Burton R.S."/>
        </authorList>
    </citation>
    <scope>NUCLEOTIDE SEQUENCE [LARGE SCALE GENOMIC DNA]</scope>
    <source>
        <strain evidence="14 15">San Diego</strain>
    </source>
</reference>
<keyword evidence="9" id="KW-0862">Zinc</keyword>
<dbReference type="AlphaFoldDB" id="A0A553NQD9"/>
<evidence type="ECO:0000256" key="4">
    <source>
        <dbReference type="ARBA" id="ARBA00022679"/>
    </source>
</evidence>
<keyword evidence="8" id="KW-0833">Ubl conjugation pathway</keyword>
<dbReference type="GO" id="GO:0016567">
    <property type="term" value="P:protein ubiquitination"/>
    <property type="evidence" value="ECO:0007669"/>
    <property type="project" value="InterPro"/>
</dbReference>
<evidence type="ECO:0000259" key="12">
    <source>
        <dbReference type="PROSITE" id="PS50089"/>
    </source>
</evidence>
<evidence type="ECO:0000256" key="3">
    <source>
        <dbReference type="ARBA" id="ARBA00012251"/>
    </source>
</evidence>
<dbReference type="Gene3D" id="1.20.120.1750">
    <property type="match status" value="1"/>
</dbReference>
<dbReference type="OMA" id="HRFCMIC"/>
<evidence type="ECO:0000256" key="5">
    <source>
        <dbReference type="ARBA" id="ARBA00022723"/>
    </source>
</evidence>
<evidence type="ECO:0000256" key="7">
    <source>
        <dbReference type="ARBA" id="ARBA00022771"/>
    </source>
</evidence>
<feature type="compositionally biased region" description="Acidic residues" evidence="11">
    <location>
        <begin position="25"/>
        <end position="35"/>
    </location>
</feature>
<gene>
    <name evidence="14" type="ORF">TCAL_03316</name>
</gene>
<dbReference type="PROSITE" id="PS50089">
    <property type="entry name" value="ZF_RING_2"/>
    <property type="match status" value="1"/>
</dbReference>
<evidence type="ECO:0000256" key="8">
    <source>
        <dbReference type="ARBA" id="ARBA00022786"/>
    </source>
</evidence>
<dbReference type="Pfam" id="PF21235">
    <property type="entry name" value="UBA_ARI1"/>
    <property type="match status" value="1"/>
</dbReference>
<dbReference type="EC" id="2.3.2.31" evidence="3"/>
<evidence type="ECO:0000256" key="11">
    <source>
        <dbReference type="SAM" id="MobiDB-lite"/>
    </source>
</evidence>
<dbReference type="CDD" id="cd20356">
    <property type="entry name" value="Rcat_RBR_HHARI-like"/>
    <property type="match status" value="1"/>
</dbReference>
<dbReference type="PANTHER" id="PTHR11685">
    <property type="entry name" value="RBR FAMILY RING FINGER AND IBR DOMAIN-CONTAINING"/>
    <property type="match status" value="1"/>
</dbReference>
<keyword evidence="6" id="KW-0677">Repeat</keyword>
<proteinExistence type="inferred from homology"/>
<evidence type="ECO:0000256" key="10">
    <source>
        <dbReference type="PROSITE-ProRule" id="PRU00175"/>
    </source>
</evidence>
<dbReference type="Pfam" id="PF01485">
    <property type="entry name" value="IBR"/>
    <property type="match status" value="1"/>
</dbReference>
<dbReference type="SMART" id="SM00647">
    <property type="entry name" value="IBR"/>
    <property type="match status" value="2"/>
</dbReference>
<dbReference type="InterPro" id="IPR044066">
    <property type="entry name" value="TRIAD_supradom"/>
</dbReference>
<dbReference type="OrthoDB" id="10009520at2759"/>
<dbReference type="FunFam" id="3.30.40.10:FF:000019">
    <property type="entry name" value="RBR-type E3 ubiquitin transferase"/>
    <property type="match status" value="1"/>
</dbReference>
<evidence type="ECO:0000256" key="2">
    <source>
        <dbReference type="ARBA" id="ARBA00005884"/>
    </source>
</evidence>
<dbReference type="InterPro" id="IPR045840">
    <property type="entry name" value="Ariadne"/>
</dbReference>
<feature type="compositionally biased region" description="Gly residues" evidence="11">
    <location>
        <begin position="46"/>
        <end position="55"/>
    </location>
</feature>
<feature type="compositionally biased region" description="Low complexity" evidence="11">
    <location>
        <begin position="36"/>
        <end position="45"/>
    </location>
</feature>
<evidence type="ECO:0000313" key="15">
    <source>
        <dbReference type="Proteomes" id="UP000318571"/>
    </source>
</evidence>
<dbReference type="Proteomes" id="UP000318571">
    <property type="component" value="Chromosome 4"/>
</dbReference>
<feature type="domain" description="RING-type" evidence="13">
    <location>
        <begin position="162"/>
        <end position="372"/>
    </location>
</feature>
<evidence type="ECO:0000313" key="14">
    <source>
        <dbReference type="EMBL" id="TRY67646.1"/>
    </source>
</evidence>
<name>A0A553NQD9_TIGCA</name>